<dbReference type="NCBIfam" id="NF009150">
    <property type="entry name" value="PRK12497.1-3"/>
    <property type="match status" value="1"/>
</dbReference>
<dbReference type="PANTHER" id="PTHR34039:SF1">
    <property type="entry name" value="UPF0102 PROTEIN YRAN"/>
    <property type="match status" value="1"/>
</dbReference>
<accession>A0A345D942</accession>
<evidence type="ECO:0000256" key="2">
    <source>
        <dbReference type="HAMAP-Rule" id="MF_00048"/>
    </source>
</evidence>
<comment type="similarity">
    <text evidence="1 2">Belongs to the UPF0102 family.</text>
</comment>
<dbReference type="SUPFAM" id="SSF52980">
    <property type="entry name" value="Restriction endonuclease-like"/>
    <property type="match status" value="1"/>
</dbReference>
<dbReference type="GO" id="GO:0003676">
    <property type="term" value="F:nucleic acid binding"/>
    <property type="evidence" value="ECO:0007669"/>
    <property type="project" value="InterPro"/>
</dbReference>
<dbReference type="HAMAP" id="MF_00048">
    <property type="entry name" value="UPF0102"/>
    <property type="match status" value="1"/>
</dbReference>
<evidence type="ECO:0000256" key="1">
    <source>
        <dbReference type="ARBA" id="ARBA00006738"/>
    </source>
</evidence>
<name>A0A345D942_9BURK</name>
<dbReference type="AlphaFoldDB" id="A0A345D942"/>
<organism evidence="3 4">
    <name type="scientific">Ephemeroptericola cinctiostellae</name>
    <dbReference type="NCBI Taxonomy" id="2268024"/>
    <lineage>
        <taxon>Bacteria</taxon>
        <taxon>Pseudomonadati</taxon>
        <taxon>Pseudomonadota</taxon>
        <taxon>Betaproteobacteria</taxon>
        <taxon>Burkholderiales</taxon>
        <taxon>Burkholderiaceae</taxon>
        <taxon>Ephemeroptericola</taxon>
    </lineage>
</organism>
<dbReference type="OrthoDB" id="9794876at2"/>
<dbReference type="RefSeq" id="WP_114562135.1">
    <property type="nucleotide sequence ID" value="NZ_CP031124.1"/>
</dbReference>
<dbReference type="InterPro" id="IPR003509">
    <property type="entry name" value="UPF0102_YraN-like"/>
</dbReference>
<dbReference type="Gene3D" id="3.40.1350.10">
    <property type="match status" value="1"/>
</dbReference>
<dbReference type="Pfam" id="PF02021">
    <property type="entry name" value="UPF0102"/>
    <property type="match status" value="1"/>
</dbReference>
<gene>
    <name evidence="3" type="ORF">DTO96_100591</name>
</gene>
<dbReference type="KEGG" id="hyf:DTO96_100591"/>
<dbReference type="InterPro" id="IPR011335">
    <property type="entry name" value="Restrct_endonuc-II-like"/>
</dbReference>
<dbReference type="Proteomes" id="UP000252182">
    <property type="component" value="Chromosome"/>
</dbReference>
<dbReference type="InterPro" id="IPR011856">
    <property type="entry name" value="tRNA_endonuc-like_dom_sf"/>
</dbReference>
<evidence type="ECO:0000313" key="3">
    <source>
        <dbReference type="EMBL" id="AXF84880.1"/>
    </source>
</evidence>
<reference evidence="4" key="1">
    <citation type="submission" date="2018-07" db="EMBL/GenBank/DDBJ databases">
        <authorList>
            <person name="Kim H."/>
        </authorList>
    </citation>
    <scope>NUCLEOTIDE SEQUENCE [LARGE SCALE GENOMIC DNA]</scope>
    <source>
        <strain evidence="4">F02</strain>
    </source>
</reference>
<dbReference type="EMBL" id="CP031124">
    <property type="protein sequence ID" value="AXF84880.1"/>
    <property type="molecule type" value="Genomic_DNA"/>
</dbReference>
<sequence>MWAWLKGGAPSSTTKSVVESTALRTYSPQAARQKEGARAELLAQQHLLGCGLKPVKANVACAQGEIDLIMLDGDTLVFIEVRWRKSTAYGGAAVSVTPHKLAKLMRACEMFLQHEPAWRDSPCRIDVLALQGDLKAPSIEWLKNVTV</sequence>
<dbReference type="PANTHER" id="PTHR34039">
    <property type="entry name" value="UPF0102 PROTEIN YRAN"/>
    <property type="match status" value="1"/>
</dbReference>
<dbReference type="NCBIfam" id="TIGR00252">
    <property type="entry name" value="YraN family protein"/>
    <property type="match status" value="1"/>
</dbReference>
<keyword evidence="4" id="KW-1185">Reference proteome</keyword>
<evidence type="ECO:0000313" key="4">
    <source>
        <dbReference type="Proteomes" id="UP000252182"/>
    </source>
</evidence>
<proteinExistence type="inferred from homology"/>
<protein>
    <recommendedName>
        <fullName evidence="2">UPF0102 protein DTO96_100591</fullName>
    </recommendedName>
</protein>